<organism evidence="2 3">
    <name type="scientific">Stutzerimonas stutzeri</name>
    <name type="common">Pseudomonas stutzeri</name>
    <dbReference type="NCBI Taxonomy" id="316"/>
    <lineage>
        <taxon>Bacteria</taxon>
        <taxon>Pseudomonadati</taxon>
        <taxon>Pseudomonadota</taxon>
        <taxon>Gammaproteobacteria</taxon>
        <taxon>Pseudomonadales</taxon>
        <taxon>Pseudomonadaceae</taxon>
        <taxon>Stutzerimonas</taxon>
    </lineage>
</organism>
<gene>
    <name evidence="2" type="ORF">CXL00_17530</name>
</gene>
<evidence type="ECO:0000313" key="2">
    <source>
        <dbReference type="EMBL" id="PNG03984.1"/>
    </source>
</evidence>
<name>A0A2N8SNB6_STUST</name>
<dbReference type="Proteomes" id="UP000235897">
    <property type="component" value="Unassembled WGS sequence"/>
</dbReference>
<dbReference type="OrthoDB" id="6050739at2"/>
<accession>A0A2N8SNB6</accession>
<reference evidence="2 3" key="1">
    <citation type="submission" date="2018-01" db="EMBL/GenBank/DDBJ databases">
        <title>Denitrification phenotypes of diverse strains of Pseudomonas stutzeri.</title>
        <authorList>
            <person name="Milligan D.A."/>
            <person name="Bergaust L."/>
            <person name="Bakken L.R."/>
            <person name="Frostegard A."/>
        </authorList>
    </citation>
    <scope>NUCLEOTIDE SEQUENCE [LARGE SCALE GENOMIC DNA]</scope>
    <source>
        <strain evidence="2 3">28a3</strain>
    </source>
</reference>
<sequence>MTQLATLQPLAVGPEEAARASGTTRSAVYEAIARGDLVSFKAGKRRLILVEELRAWLNRMAKENAR</sequence>
<dbReference type="InterPro" id="IPR041657">
    <property type="entry name" value="HTH_17"/>
</dbReference>
<evidence type="ECO:0000313" key="3">
    <source>
        <dbReference type="Proteomes" id="UP000235897"/>
    </source>
</evidence>
<dbReference type="Pfam" id="PF12728">
    <property type="entry name" value="HTH_17"/>
    <property type="match status" value="1"/>
</dbReference>
<dbReference type="EMBL" id="POUW01000007">
    <property type="protein sequence ID" value="PNG03984.1"/>
    <property type="molecule type" value="Genomic_DNA"/>
</dbReference>
<dbReference type="AlphaFoldDB" id="A0A2N8SNB6"/>
<dbReference type="GO" id="GO:0003677">
    <property type="term" value="F:DNA binding"/>
    <property type="evidence" value="ECO:0007669"/>
    <property type="project" value="UniProtKB-KW"/>
</dbReference>
<feature type="domain" description="Helix-turn-helix" evidence="1">
    <location>
        <begin position="14"/>
        <end position="59"/>
    </location>
</feature>
<comment type="caution">
    <text evidence="2">The sequence shown here is derived from an EMBL/GenBank/DDBJ whole genome shotgun (WGS) entry which is preliminary data.</text>
</comment>
<proteinExistence type="predicted"/>
<keyword evidence="2" id="KW-0238">DNA-binding</keyword>
<protein>
    <submittedName>
        <fullName evidence="2">DNA-binding protein</fullName>
    </submittedName>
</protein>
<dbReference type="RefSeq" id="WP_058064166.1">
    <property type="nucleotide sequence ID" value="NZ_JAMOIG010000011.1"/>
</dbReference>
<evidence type="ECO:0000259" key="1">
    <source>
        <dbReference type="Pfam" id="PF12728"/>
    </source>
</evidence>